<sequence length="292" mass="33685">MTFPVCGLLTGCFHALFLGEQLQPESSMDTPIFHMASFSRSGETLVLRCLSAHPQIEVVHQILEPDTAEDLKLFRALTKREERSIPQDDPLVAHRKLAPGNILLLKNAVWTHKYPRRGFTLVRNPFSVVTSAYRDIPARDQGKHQKKQQFRWAEGIDPLTFGLMGEDPTLTGFTVLYTRKMLQDRYDGLPFVRYEDFVQDPERFLRKIVAHLGLEWDDKVMRSHELYAEGETGHGGIKLWKPINKASTEKYQRLTEQQRAHIYGIAWDALRQYGYNWDGQALTLRDDVEGML</sequence>
<name>A0ABT4ZHB1_9RHOB</name>
<protein>
    <submittedName>
        <fullName evidence="1">Sulfotransferase</fullName>
    </submittedName>
</protein>
<dbReference type="InterPro" id="IPR027417">
    <property type="entry name" value="P-loop_NTPase"/>
</dbReference>
<dbReference type="Gene3D" id="3.40.50.300">
    <property type="entry name" value="P-loop containing nucleotide triphosphate hydrolases"/>
    <property type="match status" value="1"/>
</dbReference>
<dbReference type="SUPFAM" id="SSF52540">
    <property type="entry name" value="P-loop containing nucleoside triphosphate hydrolases"/>
    <property type="match status" value="1"/>
</dbReference>
<accession>A0ABT4ZHB1</accession>
<reference evidence="1" key="1">
    <citation type="submission" date="2022-12" db="EMBL/GenBank/DDBJ databases">
        <title>Paracoccus onchidii sp. nov., isolated from a marine invertebrate from the South China Sea.</title>
        <authorList>
            <person name="Xu S."/>
            <person name="Liu Z."/>
            <person name="Xu Y."/>
        </authorList>
    </citation>
    <scope>NUCLEOTIDE SEQUENCE</scope>
    <source>
        <strain evidence="1">Z330</strain>
    </source>
</reference>
<evidence type="ECO:0000313" key="2">
    <source>
        <dbReference type="Proteomes" id="UP001165641"/>
    </source>
</evidence>
<dbReference type="Pfam" id="PF13469">
    <property type="entry name" value="Sulfotransfer_3"/>
    <property type="match status" value="1"/>
</dbReference>
<evidence type="ECO:0000313" key="1">
    <source>
        <dbReference type="EMBL" id="MDB6178095.1"/>
    </source>
</evidence>
<dbReference type="Proteomes" id="UP001165641">
    <property type="component" value="Unassembled WGS sequence"/>
</dbReference>
<organism evidence="1 2">
    <name type="scientific">Paracoccus onchidii</name>
    <dbReference type="NCBI Taxonomy" id="3017813"/>
    <lineage>
        <taxon>Bacteria</taxon>
        <taxon>Pseudomonadati</taxon>
        <taxon>Pseudomonadota</taxon>
        <taxon>Alphaproteobacteria</taxon>
        <taxon>Rhodobacterales</taxon>
        <taxon>Paracoccaceae</taxon>
        <taxon>Paracoccus</taxon>
    </lineage>
</organism>
<dbReference type="EMBL" id="JAQBIE010000013">
    <property type="protein sequence ID" value="MDB6178095.1"/>
    <property type="molecule type" value="Genomic_DNA"/>
</dbReference>
<dbReference type="RefSeq" id="WP_271889219.1">
    <property type="nucleotide sequence ID" value="NZ_JAQBIE010000013.1"/>
</dbReference>
<gene>
    <name evidence="1" type="ORF">PAF17_11360</name>
</gene>
<proteinExistence type="predicted"/>
<comment type="caution">
    <text evidence="1">The sequence shown here is derived from an EMBL/GenBank/DDBJ whole genome shotgun (WGS) entry which is preliminary data.</text>
</comment>
<keyword evidence="2" id="KW-1185">Reference proteome</keyword>